<name>A0AAQ3UA73_PASNO</name>
<keyword evidence="3" id="KW-1185">Reference proteome</keyword>
<accession>A0AAQ3UA73</accession>
<sequence length="258" mass="26862">MAVAVAVMGVTTTHRSCCLDSARRRRPAPPRASGAVEVRVCTNRTCARQGGREVLAALAGLAPPRVDVDSCGCLGRCGAGPNVAVTMGGSAAVFGHVGTAARGAQLLEHLLGPAEFDAAVGLTALATREKAEAALEKGNAAEADALLTEVIGLTACGGLHLVYRSRSKARLAVGDISGALEDAEEAIRISPRFPQILLTIVLQAHLLRGDALLAMGEYCIAEDAYADALDLDPSIRRSKSFKARVERLREKLVSASNL</sequence>
<dbReference type="SUPFAM" id="SSF48452">
    <property type="entry name" value="TPR-like"/>
    <property type="match status" value="1"/>
</dbReference>
<dbReference type="Proteomes" id="UP001341281">
    <property type="component" value="Chromosome 07"/>
</dbReference>
<gene>
    <name evidence="2" type="ORF">U9M48_034270</name>
</gene>
<dbReference type="AlphaFoldDB" id="A0AAQ3UA73"/>
<reference evidence="2 3" key="1">
    <citation type="submission" date="2024-02" db="EMBL/GenBank/DDBJ databases">
        <title>High-quality chromosome-scale genome assembly of Pensacola bahiagrass (Paspalum notatum Flugge var. saurae).</title>
        <authorList>
            <person name="Vega J.M."/>
            <person name="Podio M."/>
            <person name="Orjuela J."/>
            <person name="Siena L.A."/>
            <person name="Pessino S.C."/>
            <person name="Combes M.C."/>
            <person name="Mariac C."/>
            <person name="Albertini E."/>
            <person name="Pupilli F."/>
            <person name="Ortiz J.P.A."/>
            <person name="Leblanc O."/>
        </authorList>
    </citation>
    <scope>NUCLEOTIDE SEQUENCE [LARGE SCALE GENOMIC DNA]</scope>
    <source>
        <strain evidence="2">R1</strain>
        <tissue evidence="2">Leaf</tissue>
    </source>
</reference>
<dbReference type="PANTHER" id="PTHR47682:SF1">
    <property type="entry name" value="TETRATRICOPEPTIDE REPEAT (TPR)-CONTAINING PROTEIN"/>
    <property type="match status" value="1"/>
</dbReference>
<dbReference type="InterPro" id="IPR011990">
    <property type="entry name" value="TPR-like_helical_dom_sf"/>
</dbReference>
<dbReference type="InterPro" id="IPR019734">
    <property type="entry name" value="TPR_rpt"/>
</dbReference>
<dbReference type="PROSITE" id="PS50005">
    <property type="entry name" value="TPR"/>
    <property type="match status" value="1"/>
</dbReference>
<protein>
    <submittedName>
        <fullName evidence="2">Uncharacterized protein</fullName>
    </submittedName>
</protein>
<dbReference type="CDD" id="cd02980">
    <property type="entry name" value="TRX_Fd_family"/>
    <property type="match status" value="1"/>
</dbReference>
<organism evidence="2 3">
    <name type="scientific">Paspalum notatum var. saurae</name>
    <dbReference type="NCBI Taxonomy" id="547442"/>
    <lineage>
        <taxon>Eukaryota</taxon>
        <taxon>Viridiplantae</taxon>
        <taxon>Streptophyta</taxon>
        <taxon>Embryophyta</taxon>
        <taxon>Tracheophyta</taxon>
        <taxon>Spermatophyta</taxon>
        <taxon>Magnoliopsida</taxon>
        <taxon>Liliopsida</taxon>
        <taxon>Poales</taxon>
        <taxon>Poaceae</taxon>
        <taxon>PACMAD clade</taxon>
        <taxon>Panicoideae</taxon>
        <taxon>Andropogonodae</taxon>
        <taxon>Paspaleae</taxon>
        <taxon>Paspalinae</taxon>
        <taxon>Paspalum</taxon>
    </lineage>
</organism>
<evidence type="ECO:0000256" key="1">
    <source>
        <dbReference type="PROSITE-ProRule" id="PRU00339"/>
    </source>
</evidence>
<evidence type="ECO:0000313" key="2">
    <source>
        <dbReference type="EMBL" id="WVZ87664.1"/>
    </source>
</evidence>
<evidence type="ECO:0000313" key="3">
    <source>
        <dbReference type="Proteomes" id="UP001341281"/>
    </source>
</evidence>
<dbReference type="SUPFAM" id="SSF52833">
    <property type="entry name" value="Thioredoxin-like"/>
    <property type="match status" value="1"/>
</dbReference>
<proteinExistence type="predicted"/>
<dbReference type="EMBL" id="CP144751">
    <property type="protein sequence ID" value="WVZ87664.1"/>
    <property type="molecule type" value="Genomic_DNA"/>
</dbReference>
<dbReference type="Gene3D" id="3.40.30.10">
    <property type="entry name" value="Glutaredoxin"/>
    <property type="match status" value="1"/>
</dbReference>
<dbReference type="Gene3D" id="1.25.40.10">
    <property type="entry name" value="Tetratricopeptide repeat domain"/>
    <property type="match status" value="1"/>
</dbReference>
<dbReference type="PANTHER" id="PTHR47682">
    <property type="entry name" value="TETRATRICOPEPTIDE REPEAT (TPR)-CONTAINING PROTEIN"/>
    <property type="match status" value="1"/>
</dbReference>
<dbReference type="SMART" id="SM00028">
    <property type="entry name" value="TPR"/>
    <property type="match status" value="2"/>
</dbReference>
<dbReference type="InterPro" id="IPR036249">
    <property type="entry name" value="Thioredoxin-like_sf"/>
</dbReference>
<feature type="repeat" description="TPR" evidence="1">
    <location>
        <begin position="202"/>
        <end position="235"/>
    </location>
</feature>
<keyword evidence="1" id="KW-0802">TPR repeat</keyword>